<dbReference type="EMBL" id="LWDE02000081">
    <property type="protein sequence ID" value="KAE8253656.1"/>
    <property type="molecule type" value="Genomic_DNA"/>
</dbReference>
<dbReference type="PROSITE" id="PS00678">
    <property type="entry name" value="WD_REPEATS_1"/>
    <property type="match status" value="3"/>
</dbReference>
<dbReference type="InterPro" id="IPR013934">
    <property type="entry name" value="Utp13_C"/>
</dbReference>
<evidence type="ECO:0000256" key="4">
    <source>
        <dbReference type="ARBA" id="ARBA00023242"/>
    </source>
</evidence>
<dbReference type="GO" id="GO:0000480">
    <property type="term" value="P:endonucleolytic cleavage in 5'-ETS of tricistronic rRNA transcript (SSU-rRNA, 5.8S rRNA, LSU-rRNA)"/>
    <property type="evidence" value="ECO:0007669"/>
    <property type="project" value="TreeGrafter"/>
</dbReference>
<dbReference type="GO" id="GO:0034511">
    <property type="term" value="F:U3 snoRNA binding"/>
    <property type="evidence" value="ECO:0007669"/>
    <property type="project" value="TreeGrafter"/>
</dbReference>
<feature type="compositionally biased region" description="Acidic residues" evidence="6">
    <location>
        <begin position="854"/>
        <end position="880"/>
    </location>
</feature>
<feature type="repeat" description="WD" evidence="5">
    <location>
        <begin position="235"/>
        <end position="276"/>
    </location>
</feature>
<feature type="repeat" description="WD" evidence="5">
    <location>
        <begin position="729"/>
        <end position="762"/>
    </location>
</feature>
<dbReference type="InterPro" id="IPR036322">
    <property type="entry name" value="WD40_repeat_dom_sf"/>
</dbReference>
<feature type="region of interest" description="Disordered" evidence="6">
    <location>
        <begin position="1032"/>
        <end position="1053"/>
    </location>
</feature>
<feature type="domain" description="U3 small nucleolar RNA-associated protein 13 C-terminal" evidence="7">
    <location>
        <begin position="1053"/>
        <end position="1179"/>
    </location>
</feature>
<feature type="repeat" description="WD" evidence="5">
    <location>
        <begin position="560"/>
        <end position="607"/>
    </location>
</feature>
<keyword evidence="4" id="KW-0539">Nucleus</keyword>
<reference evidence="8" key="1">
    <citation type="submission" date="2016-04" db="EMBL/GenBank/DDBJ databases">
        <authorList>
            <person name="Nguyen H.D."/>
            <person name="Samba Siva P."/>
            <person name="Cullis J."/>
            <person name="Levesque C.A."/>
            <person name="Hambleton S."/>
        </authorList>
    </citation>
    <scope>NUCLEOTIDE SEQUENCE</scope>
    <source>
        <strain evidence="8">DAOMC 236426</strain>
    </source>
</reference>
<dbReference type="InterPro" id="IPR001680">
    <property type="entry name" value="WD40_rpt"/>
</dbReference>
<accession>A0A8X7MZT7</accession>
<dbReference type="PRINTS" id="PR00320">
    <property type="entry name" value="GPROTEINBRPT"/>
</dbReference>
<comment type="caution">
    <text evidence="8">The sequence shown here is derived from an EMBL/GenBank/DDBJ whole genome shotgun (WGS) entry which is preliminary data.</text>
</comment>
<feature type="repeat" description="WD" evidence="5">
    <location>
        <begin position="64"/>
        <end position="105"/>
    </location>
</feature>
<protein>
    <recommendedName>
        <fullName evidence="7">U3 small nucleolar RNA-associated protein 13 C-terminal domain-containing protein</fullName>
    </recommendedName>
</protein>
<keyword evidence="3" id="KW-0677">Repeat</keyword>
<reference evidence="8" key="2">
    <citation type="journal article" date="2019" name="IMA Fungus">
        <title>Genome sequencing and comparison of five Tilletia species to identify candidate genes for the detection of regulated species infecting wheat.</title>
        <authorList>
            <person name="Nguyen H.D.T."/>
            <person name="Sultana T."/>
            <person name="Kesanakurti P."/>
            <person name="Hambleton S."/>
        </authorList>
    </citation>
    <scope>NUCLEOTIDE SEQUENCE</scope>
    <source>
        <strain evidence="8">DAOMC 236426</strain>
    </source>
</reference>
<evidence type="ECO:0000256" key="1">
    <source>
        <dbReference type="ARBA" id="ARBA00004604"/>
    </source>
</evidence>
<proteinExistence type="predicted"/>
<evidence type="ECO:0000313" key="8">
    <source>
        <dbReference type="EMBL" id="KAE8253656.1"/>
    </source>
</evidence>
<evidence type="ECO:0000313" key="9">
    <source>
        <dbReference type="Proteomes" id="UP000077684"/>
    </source>
</evidence>
<dbReference type="Pfam" id="PF00400">
    <property type="entry name" value="WD40"/>
    <property type="match status" value="9"/>
</dbReference>
<sequence length="1256" mass="132703">MSANPNPNRQRLLSSFSLSHAFAPFFTGGPIALSADTAAALAFTTYGDNLKLVRTADAHTLLTLSGDTQPITALALSPDGLYLAVASRSLAIRIYNVANTLASASASNIVPSVTKPTLVRTLARTHDAPITVLEIDPSSTLLASGSSDSTVKVWDLAGGFCTHIFPAHGGVVSALCWFMPGFSQDQSTIPDDDNPPPIHLFTAAVDGRIRLWDLRASAAGGTSSSKRKPFAVLPAGAHVSVVRGISISQDGLRLVSGARDRTVALWSQSKPKTPSSPQWVLKDLISANEGVESVGFLPPSSSSSDKASGTQDLYYTAGSEGNVRIWSFAAAKVVLRASDRDPTSAAAAAAAAAAASATRKPSADQEDYESSTRAITQVQILPAAGALAVVHADQNIDLLSLGPHTGSAASPSSLHQDRSLLRPIKHLVGFNDEVIDLALLSPAATPSPVDGEANGEVKDSGKETHLAVCTNAPSLRIYTLPTQQGASSTSLASSSVHLLHGHTDIALCLDRSPDGKWLASAGKDRTVRIWMRIPIQAEAADGDGDGSSEVDQVWTCIGMAEGHTESVGALAFARKNVTGVGASFLCSASQDRTTKVWDLAPLQRVLATLGTSAVRPEVARALFPLKLKSLLTLKIHEKDINTLDVAPNNAFLASGSQDRTAKLFKLEYRAAQASDVKHSATNAAAAAAAAAGKQKNGGKADVEAEISRILGAATVSVYATASLTLLTTCNGHRRGIWSVRFSPVDPAFVTASSDRTMRMWSLLGAPQGSLTDSTPGANVVGGDFGRCVKTFESHSNSVLRVVFFNRGMQLLSASADGTCRVWNVRTEENLGVLDPRTKADELLGAGSGSGSGLLEEEGEGEEQEKDIGEDNDEEEEEEDEGAKVWALVVGHELVSGKKAIGADKGVGLVSGGADSVIRFWEDQTAELEVAKAKKRQIEVTREQDFSNFLTLRDYRNAIALALELDQPRRLLNLFTRVHASRPDPDSSSASKYGKVGGPRSYLLAREGLLGNNGKDCMTSILQSAGIIDSAKSQRRKQVDTKEAVEPDEDAEAKAADAQSVTGLAAVDDVIRTLKPLFLIQLLLYVRDWNSTVRTASIAQVVLHAIVRFHSATKLMGAFESVAPKLRARVASKGRASGVRAVGDWGAVLDGLLPYTERHYARADRTLVESRTLEYTLAGMDAILGPAEWDVLIDDDDKVDVEAAAAAAVARKVSNGNGAVGEANGRLRAVAWKEEEDESDGMDVDLDGASESDASEE</sequence>
<gene>
    <name evidence="8" type="ORF">A4X06_0g1300</name>
</gene>
<feature type="repeat" description="WD" evidence="5">
    <location>
        <begin position="123"/>
        <end position="156"/>
    </location>
</feature>
<feature type="repeat" description="WD" evidence="5">
    <location>
        <begin position="791"/>
        <end position="832"/>
    </location>
</feature>
<dbReference type="GO" id="GO:0030686">
    <property type="term" value="C:90S preribosome"/>
    <property type="evidence" value="ECO:0007669"/>
    <property type="project" value="TreeGrafter"/>
</dbReference>
<dbReference type="PANTHER" id="PTHR19854">
    <property type="entry name" value="TRANSDUCIN BETA-LIKE 3"/>
    <property type="match status" value="1"/>
</dbReference>
<dbReference type="AlphaFoldDB" id="A0A8X7MZT7"/>
<dbReference type="GO" id="GO:0000472">
    <property type="term" value="P:endonucleolytic cleavage to generate mature 5'-end of SSU-rRNA from (SSU-rRNA, 5.8S rRNA, LSU-rRNA)"/>
    <property type="evidence" value="ECO:0007669"/>
    <property type="project" value="TreeGrafter"/>
</dbReference>
<keyword evidence="9" id="KW-1185">Reference proteome</keyword>
<feature type="repeat" description="WD" evidence="5">
    <location>
        <begin position="633"/>
        <end position="674"/>
    </location>
</feature>
<dbReference type="SMART" id="SM00320">
    <property type="entry name" value="WD40"/>
    <property type="match status" value="11"/>
</dbReference>
<dbReference type="InterPro" id="IPR020472">
    <property type="entry name" value="WD40_PAC1"/>
</dbReference>
<feature type="compositionally biased region" description="Acidic residues" evidence="6">
    <location>
        <begin position="1233"/>
        <end position="1256"/>
    </location>
</feature>
<evidence type="ECO:0000256" key="5">
    <source>
        <dbReference type="PROSITE-ProRule" id="PRU00221"/>
    </source>
</evidence>
<dbReference type="PANTHER" id="PTHR19854:SF15">
    <property type="entry name" value="TRANSDUCIN BETA-LIKE PROTEIN 3"/>
    <property type="match status" value="1"/>
</dbReference>
<keyword evidence="2 5" id="KW-0853">WD repeat</keyword>
<dbReference type="GO" id="GO:0032040">
    <property type="term" value="C:small-subunit processome"/>
    <property type="evidence" value="ECO:0007669"/>
    <property type="project" value="InterPro"/>
</dbReference>
<evidence type="ECO:0000256" key="6">
    <source>
        <dbReference type="SAM" id="MobiDB-lite"/>
    </source>
</evidence>
<dbReference type="Pfam" id="PF08625">
    <property type="entry name" value="Utp13"/>
    <property type="match status" value="2"/>
</dbReference>
<dbReference type="InterPro" id="IPR019775">
    <property type="entry name" value="WD40_repeat_CS"/>
</dbReference>
<name>A0A8X7MZT7_9BASI</name>
<evidence type="ECO:0000256" key="3">
    <source>
        <dbReference type="ARBA" id="ARBA00022737"/>
    </source>
</evidence>
<feature type="repeat" description="WD" evidence="5">
    <location>
        <begin position="200"/>
        <end position="222"/>
    </location>
</feature>
<feature type="region of interest" description="Disordered" evidence="6">
    <location>
        <begin position="1232"/>
        <end position="1256"/>
    </location>
</feature>
<comment type="subcellular location">
    <subcellularLocation>
        <location evidence="1">Nucleus</location>
        <location evidence="1">Nucleolus</location>
    </subcellularLocation>
</comment>
<feature type="repeat" description="WD" evidence="5">
    <location>
        <begin position="499"/>
        <end position="530"/>
    </location>
</feature>
<evidence type="ECO:0000256" key="2">
    <source>
        <dbReference type="ARBA" id="ARBA00022574"/>
    </source>
</evidence>
<feature type="domain" description="U3 small nucleolar RNA-associated protein 13 C-terminal" evidence="7">
    <location>
        <begin position="942"/>
        <end position="986"/>
    </location>
</feature>
<dbReference type="Proteomes" id="UP000077684">
    <property type="component" value="Unassembled WGS sequence"/>
</dbReference>
<organism evidence="8 9">
    <name type="scientific">Tilletia controversa</name>
    <name type="common">dwarf bunt fungus</name>
    <dbReference type="NCBI Taxonomy" id="13291"/>
    <lineage>
        <taxon>Eukaryota</taxon>
        <taxon>Fungi</taxon>
        <taxon>Dikarya</taxon>
        <taxon>Basidiomycota</taxon>
        <taxon>Ustilaginomycotina</taxon>
        <taxon>Exobasidiomycetes</taxon>
        <taxon>Tilletiales</taxon>
        <taxon>Tilletiaceae</taxon>
        <taxon>Tilletia</taxon>
    </lineage>
</organism>
<dbReference type="InterPro" id="IPR015943">
    <property type="entry name" value="WD40/YVTN_repeat-like_dom_sf"/>
</dbReference>
<dbReference type="PROSITE" id="PS50294">
    <property type="entry name" value="WD_REPEATS_REGION"/>
    <property type="match status" value="5"/>
</dbReference>
<dbReference type="PROSITE" id="PS50082">
    <property type="entry name" value="WD_REPEATS_2"/>
    <property type="match status" value="9"/>
</dbReference>
<feature type="region of interest" description="Disordered" evidence="6">
    <location>
        <begin position="841"/>
        <end position="881"/>
    </location>
</feature>
<dbReference type="Gene3D" id="2.130.10.10">
    <property type="entry name" value="YVTN repeat-like/Quinoprotein amine dehydrogenase"/>
    <property type="match status" value="4"/>
</dbReference>
<dbReference type="SUPFAM" id="SSF50978">
    <property type="entry name" value="WD40 repeat-like"/>
    <property type="match status" value="2"/>
</dbReference>
<evidence type="ECO:0000259" key="7">
    <source>
        <dbReference type="Pfam" id="PF08625"/>
    </source>
</evidence>